<reference evidence="4" key="1">
    <citation type="journal article" date="2012" name="Science">
        <title>The Paleozoic origin of enzymatic lignin decomposition reconstructed from 31 fungal genomes.</title>
        <authorList>
            <person name="Floudas D."/>
            <person name="Binder M."/>
            <person name="Riley R."/>
            <person name="Barry K."/>
            <person name="Blanchette R.A."/>
            <person name="Henrissat B."/>
            <person name="Martinez A.T."/>
            <person name="Otillar R."/>
            <person name="Spatafora J.W."/>
            <person name="Yadav J.S."/>
            <person name="Aerts A."/>
            <person name="Benoit I."/>
            <person name="Boyd A."/>
            <person name="Carlson A."/>
            <person name="Copeland A."/>
            <person name="Coutinho P.M."/>
            <person name="de Vries R.P."/>
            <person name="Ferreira P."/>
            <person name="Findley K."/>
            <person name="Foster B."/>
            <person name="Gaskell J."/>
            <person name="Glotzer D."/>
            <person name="Gorecki P."/>
            <person name="Heitman J."/>
            <person name="Hesse C."/>
            <person name="Hori C."/>
            <person name="Igarashi K."/>
            <person name="Jurgens J.A."/>
            <person name="Kallen N."/>
            <person name="Kersten P."/>
            <person name="Kohler A."/>
            <person name="Kuees U."/>
            <person name="Kumar T.K.A."/>
            <person name="Kuo A."/>
            <person name="LaButti K."/>
            <person name="Larrondo L.F."/>
            <person name="Lindquist E."/>
            <person name="Ling A."/>
            <person name="Lombard V."/>
            <person name="Lucas S."/>
            <person name="Lundell T."/>
            <person name="Martin R."/>
            <person name="McLaughlin D.J."/>
            <person name="Morgenstern I."/>
            <person name="Morin E."/>
            <person name="Murat C."/>
            <person name="Nagy L.G."/>
            <person name="Nolan M."/>
            <person name="Ohm R.A."/>
            <person name="Patyshakuliyeva A."/>
            <person name="Rokas A."/>
            <person name="Ruiz-Duenas F.J."/>
            <person name="Sabat G."/>
            <person name="Salamov A."/>
            <person name="Samejima M."/>
            <person name="Schmutz J."/>
            <person name="Slot J.C."/>
            <person name="St John F."/>
            <person name="Stenlid J."/>
            <person name="Sun H."/>
            <person name="Sun S."/>
            <person name="Syed K."/>
            <person name="Tsang A."/>
            <person name="Wiebenga A."/>
            <person name="Young D."/>
            <person name="Pisabarro A."/>
            <person name="Eastwood D.C."/>
            <person name="Martin F."/>
            <person name="Cullen D."/>
            <person name="Grigoriev I.V."/>
            <person name="Hibbett D.S."/>
        </authorList>
    </citation>
    <scope>NUCLEOTIDE SEQUENCE [LARGE SCALE GENOMIC DNA]</scope>
    <source>
        <strain evidence="4">FP-91666</strain>
    </source>
</reference>
<accession>R7RXP3</accession>
<keyword evidence="2" id="KW-0732">Signal</keyword>
<dbReference type="EMBL" id="JH687402">
    <property type="protein sequence ID" value="EIM79660.1"/>
    <property type="molecule type" value="Genomic_DNA"/>
</dbReference>
<dbReference type="GeneID" id="18804191"/>
<evidence type="ECO:0000256" key="1">
    <source>
        <dbReference type="SAM" id="MobiDB-lite"/>
    </source>
</evidence>
<evidence type="ECO:0000313" key="4">
    <source>
        <dbReference type="Proteomes" id="UP000053927"/>
    </source>
</evidence>
<keyword evidence="4" id="KW-1185">Reference proteome</keyword>
<dbReference type="OrthoDB" id="3265564at2759"/>
<feature type="signal peptide" evidence="2">
    <location>
        <begin position="1"/>
        <end position="24"/>
    </location>
</feature>
<feature type="region of interest" description="Disordered" evidence="1">
    <location>
        <begin position="33"/>
        <end position="62"/>
    </location>
</feature>
<evidence type="ECO:0000313" key="3">
    <source>
        <dbReference type="EMBL" id="EIM79660.1"/>
    </source>
</evidence>
<dbReference type="eggNOG" id="ENOG502T063">
    <property type="taxonomic scope" value="Eukaryota"/>
</dbReference>
<sequence>MPSFASIATFATLALGALVSAAPAAPTPNVGVPTAPVSTPSVPPVAPAPPAPTPSVPPMSSFEQRDDVKSFAAIFVELQVSLVPVVAELNYIVTDNCTSDALTPIITDVTNVISAAVTDLNALVGQSAAVILVNVDGTAQLALADVAKLVADVLNLVFSAVGHVLGLANVDISVVVSVCAPLGEIIASLLNVVVSLVGALLGDVLGALLPLIGGLTNVIVNLNVATLLSILNL</sequence>
<organism evidence="3 4">
    <name type="scientific">Stereum hirsutum (strain FP-91666)</name>
    <name type="common">White-rot fungus</name>
    <dbReference type="NCBI Taxonomy" id="721885"/>
    <lineage>
        <taxon>Eukaryota</taxon>
        <taxon>Fungi</taxon>
        <taxon>Dikarya</taxon>
        <taxon>Basidiomycota</taxon>
        <taxon>Agaricomycotina</taxon>
        <taxon>Agaricomycetes</taxon>
        <taxon>Russulales</taxon>
        <taxon>Stereaceae</taxon>
        <taxon>Stereum</taxon>
    </lineage>
</organism>
<protein>
    <submittedName>
        <fullName evidence="3">Uncharacterized protein</fullName>
    </submittedName>
</protein>
<name>R7RXP3_STEHR</name>
<feature type="chain" id="PRO_5004455214" evidence="2">
    <location>
        <begin position="25"/>
        <end position="233"/>
    </location>
</feature>
<dbReference type="KEGG" id="shs:STEHIDRAFT_173009"/>
<proteinExistence type="predicted"/>
<evidence type="ECO:0000256" key="2">
    <source>
        <dbReference type="SAM" id="SignalP"/>
    </source>
</evidence>
<feature type="compositionally biased region" description="Pro residues" evidence="1">
    <location>
        <begin position="41"/>
        <end position="57"/>
    </location>
</feature>
<dbReference type="OMA" id="HVTSENC"/>
<gene>
    <name evidence="3" type="ORF">STEHIDRAFT_173009</name>
</gene>
<dbReference type="AlphaFoldDB" id="R7RXP3"/>
<dbReference type="Proteomes" id="UP000053927">
    <property type="component" value="Unassembled WGS sequence"/>
</dbReference>
<dbReference type="RefSeq" id="XP_007311234.1">
    <property type="nucleotide sequence ID" value="XM_007311172.1"/>
</dbReference>